<dbReference type="GO" id="GO:0004843">
    <property type="term" value="F:cysteine-type deubiquitinase activity"/>
    <property type="evidence" value="ECO:0007669"/>
    <property type="project" value="TreeGrafter"/>
</dbReference>
<evidence type="ECO:0000259" key="2">
    <source>
        <dbReference type="PROSITE" id="PS50802"/>
    </source>
</evidence>
<dbReference type="OMA" id="QDQLVFS"/>
<dbReference type="InterPro" id="IPR049771">
    <property type="entry name" value="OTU2-like_OTU"/>
</dbReference>
<proteinExistence type="predicted"/>
<evidence type="ECO:0000313" key="3">
    <source>
        <dbReference type="EMBL" id="KCV68234.1"/>
    </source>
</evidence>
<reference evidence="3" key="1">
    <citation type="submission" date="2013-04" db="EMBL/GenBank/DDBJ databases">
        <title>The Genome Sequence of Fonticula alba ATCC 38817.</title>
        <authorList>
            <consortium name="The Broad Institute Genomics Platform"/>
            <person name="Russ C."/>
            <person name="Cuomo C."/>
            <person name="Burger G."/>
            <person name="Gray M.W."/>
            <person name="Holland P.W.H."/>
            <person name="King N."/>
            <person name="Lang F.B.F."/>
            <person name="Roger A.J."/>
            <person name="Ruiz-Trillo I."/>
            <person name="Brown M."/>
            <person name="Walker B."/>
            <person name="Young S."/>
            <person name="Zeng Q."/>
            <person name="Gargeya S."/>
            <person name="Fitzgerald M."/>
            <person name="Haas B."/>
            <person name="Abouelleil A."/>
            <person name="Allen A.W."/>
            <person name="Alvarado L."/>
            <person name="Arachchi H.M."/>
            <person name="Berlin A.M."/>
            <person name="Chapman S.B."/>
            <person name="Gainer-Dewar J."/>
            <person name="Goldberg J."/>
            <person name="Griggs A."/>
            <person name="Gujja S."/>
            <person name="Hansen M."/>
            <person name="Howarth C."/>
            <person name="Imamovic A."/>
            <person name="Ireland A."/>
            <person name="Larimer J."/>
            <person name="McCowan C."/>
            <person name="Murphy C."/>
            <person name="Pearson M."/>
            <person name="Poon T.W."/>
            <person name="Priest M."/>
            <person name="Roberts A."/>
            <person name="Saif S."/>
            <person name="Shea T."/>
            <person name="Sisk P."/>
            <person name="Sykes S."/>
            <person name="Wortman J."/>
            <person name="Nusbaum C."/>
            <person name="Birren B."/>
        </authorList>
    </citation>
    <scope>NUCLEOTIDE SEQUENCE [LARGE SCALE GENOMIC DNA]</scope>
    <source>
        <strain evidence="3">ATCC 38817</strain>
    </source>
</reference>
<dbReference type="Proteomes" id="UP000030693">
    <property type="component" value="Unassembled WGS sequence"/>
</dbReference>
<feature type="compositionally biased region" description="Basic and acidic residues" evidence="1">
    <location>
        <begin position="81"/>
        <end position="105"/>
    </location>
</feature>
<dbReference type="PROSITE" id="PS50802">
    <property type="entry name" value="OTU"/>
    <property type="match status" value="1"/>
</dbReference>
<dbReference type="InterPro" id="IPR003323">
    <property type="entry name" value="OTU_dom"/>
</dbReference>
<dbReference type="RefSeq" id="XP_009497288.1">
    <property type="nucleotide sequence ID" value="XM_009499013.1"/>
</dbReference>
<feature type="compositionally biased region" description="Basic and acidic residues" evidence="1">
    <location>
        <begin position="64"/>
        <end position="74"/>
    </location>
</feature>
<dbReference type="EMBL" id="KB932209">
    <property type="protein sequence ID" value="KCV68234.1"/>
    <property type="molecule type" value="Genomic_DNA"/>
</dbReference>
<accession>A0A058Z1S4</accession>
<dbReference type="OrthoDB" id="415023at2759"/>
<dbReference type="PANTHER" id="PTHR12419:SF10">
    <property type="entry name" value="DEUBIQUITINASE OTUD6B"/>
    <property type="match status" value="1"/>
</dbReference>
<name>A0A058Z1S4_FONAL</name>
<feature type="region of interest" description="Disordered" evidence="1">
    <location>
        <begin position="136"/>
        <end position="165"/>
    </location>
</feature>
<evidence type="ECO:0000313" key="4">
    <source>
        <dbReference type="Proteomes" id="UP000030693"/>
    </source>
</evidence>
<evidence type="ECO:0000256" key="1">
    <source>
        <dbReference type="SAM" id="MobiDB-lite"/>
    </source>
</evidence>
<feature type="domain" description="OTU" evidence="2">
    <location>
        <begin position="196"/>
        <end position="357"/>
    </location>
</feature>
<feature type="region of interest" description="Disordered" evidence="1">
    <location>
        <begin position="1"/>
        <end position="105"/>
    </location>
</feature>
<dbReference type="GO" id="GO:0016579">
    <property type="term" value="P:protein deubiquitination"/>
    <property type="evidence" value="ECO:0007669"/>
    <property type="project" value="TreeGrafter"/>
</dbReference>
<dbReference type="Gene3D" id="3.90.70.80">
    <property type="match status" value="1"/>
</dbReference>
<keyword evidence="4" id="KW-1185">Reference proteome</keyword>
<gene>
    <name evidence="3" type="ORF">H696_05158</name>
</gene>
<dbReference type="InterPro" id="IPR050704">
    <property type="entry name" value="Peptidase_C85-like"/>
</dbReference>
<dbReference type="SUPFAM" id="SSF54001">
    <property type="entry name" value="Cysteine proteinases"/>
    <property type="match status" value="1"/>
</dbReference>
<dbReference type="STRING" id="691883.A0A058Z1S4"/>
<sequence>MPPRRKRNAKNSAASYDEMYPPSGDPALEAPEAADPGPGSAAADAPPADAPAADSPAAAVADPEAARRELETAHRAQARVFRMDLQKKKKEATAKGKDAAKAWRSEEQRLEKEFLDQQAQEMRLLEERLAAMSALRTAEAAEEPGSSTTRAQRRRDKKSAEEQARYEQGVAEAALLPDLKAAEDALLLPLLSQAGLSLFEIRPDGHCLFNAVDHQYSHVFGQTLRGPNHWRRFACDWMRQHRDHFQHFAMNEDGEVTDFDEYLETMEHTAVWGGHPELFALASATGTPIHVFQAPSKVATFGDLSGSKLLEAAAEAGALVVISPDEGVPRSGKPALSLVYQRHTLGLGEHYNSTLPSAPQ</sequence>
<dbReference type="PANTHER" id="PTHR12419">
    <property type="entry name" value="OTU DOMAIN CONTAINING PROTEIN"/>
    <property type="match status" value="1"/>
</dbReference>
<dbReference type="Pfam" id="PF02338">
    <property type="entry name" value="OTU"/>
    <property type="match status" value="1"/>
</dbReference>
<dbReference type="CDD" id="cd22762">
    <property type="entry name" value="OTU_fungi_OTU2-like"/>
    <property type="match status" value="1"/>
</dbReference>
<organism evidence="3">
    <name type="scientific">Fonticula alba</name>
    <name type="common">Slime mold</name>
    <dbReference type="NCBI Taxonomy" id="691883"/>
    <lineage>
        <taxon>Eukaryota</taxon>
        <taxon>Rotosphaerida</taxon>
        <taxon>Fonticulaceae</taxon>
        <taxon>Fonticula</taxon>
    </lineage>
</organism>
<feature type="compositionally biased region" description="Low complexity" evidence="1">
    <location>
        <begin position="25"/>
        <end position="63"/>
    </location>
</feature>
<dbReference type="InterPro" id="IPR038765">
    <property type="entry name" value="Papain-like_cys_pep_sf"/>
</dbReference>
<dbReference type="GeneID" id="20529883"/>
<protein>
    <recommendedName>
        <fullName evidence="2">OTU domain-containing protein</fullName>
    </recommendedName>
</protein>
<dbReference type="eggNOG" id="KOG2606">
    <property type="taxonomic scope" value="Eukaryota"/>
</dbReference>
<dbReference type="AlphaFoldDB" id="A0A058Z1S4"/>